<dbReference type="EMBL" id="QWIQ01000003">
    <property type="protein sequence ID" value="RMZ18485.1"/>
    <property type="molecule type" value="Genomic_DNA"/>
</dbReference>
<accession>A0A3M7HZH8</accession>
<feature type="compositionally biased region" description="Polar residues" evidence="1">
    <location>
        <begin position="59"/>
        <end position="77"/>
    </location>
</feature>
<reference evidence="2 3" key="1">
    <citation type="journal article" date="2018" name="BMC Genomics">
        <title>Genomic evidence for intraspecific hybridization in a clonal and extremely halotolerant yeast.</title>
        <authorList>
            <person name="Gostincar C."/>
            <person name="Stajich J.E."/>
            <person name="Zupancic J."/>
            <person name="Zalar P."/>
            <person name="Gunde-Cimerman N."/>
        </authorList>
    </citation>
    <scope>NUCLEOTIDE SEQUENCE [LARGE SCALE GENOMIC DNA]</scope>
    <source>
        <strain evidence="2 3">EXF-171</strain>
    </source>
</reference>
<evidence type="ECO:0000313" key="2">
    <source>
        <dbReference type="EMBL" id="RMZ18485.1"/>
    </source>
</evidence>
<organism evidence="2 3">
    <name type="scientific">Hortaea werneckii</name>
    <name type="common">Black yeast</name>
    <name type="synonym">Cladosporium werneckii</name>
    <dbReference type="NCBI Taxonomy" id="91943"/>
    <lineage>
        <taxon>Eukaryota</taxon>
        <taxon>Fungi</taxon>
        <taxon>Dikarya</taxon>
        <taxon>Ascomycota</taxon>
        <taxon>Pezizomycotina</taxon>
        <taxon>Dothideomycetes</taxon>
        <taxon>Dothideomycetidae</taxon>
        <taxon>Mycosphaerellales</taxon>
        <taxon>Teratosphaeriaceae</taxon>
        <taxon>Hortaea</taxon>
    </lineage>
</organism>
<evidence type="ECO:0000313" key="3">
    <source>
        <dbReference type="Proteomes" id="UP000281468"/>
    </source>
</evidence>
<feature type="region of interest" description="Disordered" evidence="1">
    <location>
        <begin position="94"/>
        <end position="125"/>
    </location>
</feature>
<name>A0A3M7HZH8_HORWE</name>
<dbReference type="AlphaFoldDB" id="A0A3M7HZH8"/>
<comment type="caution">
    <text evidence="2">The sequence shown here is derived from an EMBL/GenBank/DDBJ whole genome shotgun (WGS) entry which is preliminary data.</text>
</comment>
<gene>
    <name evidence="2" type="ORF">D0862_00275</name>
</gene>
<evidence type="ECO:0000256" key="1">
    <source>
        <dbReference type="SAM" id="MobiDB-lite"/>
    </source>
</evidence>
<sequence length="125" mass="13104">MRPAVVRVYDPLSSPASVVSSVQPDAGTMSFTSSCNTTPGTSPSSSVASQAISIGGLARNNSSQTPGYSSCNQRKRSYTASSYLSDEDLFGDNNVPYFNEAPPPPRSAEAYLAKPLLPPATKLGR</sequence>
<protein>
    <submittedName>
        <fullName evidence="2">Uncharacterized protein</fullName>
    </submittedName>
</protein>
<dbReference type="VEuPathDB" id="FungiDB:BTJ68_05477"/>
<feature type="region of interest" description="Disordered" evidence="1">
    <location>
        <begin position="16"/>
        <end position="77"/>
    </location>
</feature>
<proteinExistence type="predicted"/>
<dbReference type="Proteomes" id="UP000281468">
    <property type="component" value="Unassembled WGS sequence"/>
</dbReference>
<feature type="compositionally biased region" description="Low complexity" evidence="1">
    <location>
        <begin position="32"/>
        <end position="55"/>
    </location>
</feature>